<keyword evidence="1" id="KW-0175">Coiled coil</keyword>
<dbReference type="RefSeq" id="WP_158391599.1">
    <property type="nucleotide sequence ID" value="NZ_PNHC01000001.1"/>
</dbReference>
<dbReference type="AlphaFoldDB" id="A0A2N6TP56"/>
<name>A0A2N6TP56_FUSNU</name>
<accession>A0A2N6TP56</accession>
<evidence type="ECO:0000256" key="1">
    <source>
        <dbReference type="SAM" id="Coils"/>
    </source>
</evidence>
<reference evidence="2 3" key="1">
    <citation type="submission" date="2017-09" db="EMBL/GenBank/DDBJ databases">
        <title>Bacterial strain isolated from the female urinary microbiota.</title>
        <authorList>
            <person name="Thomas-White K."/>
            <person name="Kumar N."/>
            <person name="Forster S."/>
            <person name="Putonti C."/>
            <person name="Lawley T."/>
            <person name="Wolfe A.J."/>
        </authorList>
    </citation>
    <scope>NUCLEOTIDE SEQUENCE [LARGE SCALE GENOMIC DNA]</scope>
    <source>
        <strain evidence="2 3">UMB0249</strain>
    </source>
</reference>
<sequence length="248" mass="29305">MEFLSKESINSKELLKQINYFREIEYKEKEANNTLTEAQKKRGHYTELQHKTLLNIIKSEFNLKIDLQNILEMLKDRQNILPIYIDGIFVSTYKDKYDRDQIMFILTIDQAKQVLMRESKVVRKAVIQYLNLLEKRIRELERKKGKITRKQETDSIKMLMEYGNIPKEKQHLYYMTYSKLPFIVLGMKKVSRDTLPADDLNLIKEVESIIQVTILTSIIKGLDVKAIYQECKKACSEALEDTEQKLIS</sequence>
<gene>
    <name evidence="2" type="ORF">CJ209_01820</name>
</gene>
<dbReference type="Proteomes" id="UP000235733">
    <property type="component" value="Unassembled WGS sequence"/>
</dbReference>
<evidence type="ECO:0000313" key="2">
    <source>
        <dbReference type="EMBL" id="PMC71069.1"/>
    </source>
</evidence>
<organism evidence="2 3">
    <name type="scientific">Fusobacterium nucleatum</name>
    <dbReference type="NCBI Taxonomy" id="851"/>
    <lineage>
        <taxon>Bacteria</taxon>
        <taxon>Fusobacteriati</taxon>
        <taxon>Fusobacteriota</taxon>
        <taxon>Fusobacteriia</taxon>
        <taxon>Fusobacteriales</taxon>
        <taxon>Fusobacteriaceae</taxon>
        <taxon>Fusobacterium</taxon>
    </lineage>
</organism>
<dbReference type="EMBL" id="PNHC01000001">
    <property type="protein sequence ID" value="PMC71069.1"/>
    <property type="molecule type" value="Genomic_DNA"/>
</dbReference>
<feature type="coiled-coil region" evidence="1">
    <location>
        <begin position="123"/>
        <end position="150"/>
    </location>
</feature>
<protein>
    <submittedName>
        <fullName evidence="2">Uncharacterized protein</fullName>
    </submittedName>
</protein>
<evidence type="ECO:0000313" key="3">
    <source>
        <dbReference type="Proteomes" id="UP000235733"/>
    </source>
</evidence>
<proteinExistence type="predicted"/>
<comment type="caution">
    <text evidence="2">The sequence shown here is derived from an EMBL/GenBank/DDBJ whole genome shotgun (WGS) entry which is preliminary data.</text>
</comment>